<evidence type="ECO:0000313" key="3">
    <source>
        <dbReference type="EMBL" id="EPS63744.1"/>
    </source>
</evidence>
<dbReference type="OrthoDB" id="1718618at2759"/>
<organism evidence="3 4">
    <name type="scientific">Genlisea aurea</name>
    <dbReference type="NCBI Taxonomy" id="192259"/>
    <lineage>
        <taxon>Eukaryota</taxon>
        <taxon>Viridiplantae</taxon>
        <taxon>Streptophyta</taxon>
        <taxon>Embryophyta</taxon>
        <taxon>Tracheophyta</taxon>
        <taxon>Spermatophyta</taxon>
        <taxon>Magnoliopsida</taxon>
        <taxon>eudicotyledons</taxon>
        <taxon>Gunneridae</taxon>
        <taxon>Pentapetalae</taxon>
        <taxon>asterids</taxon>
        <taxon>lamiids</taxon>
        <taxon>Lamiales</taxon>
        <taxon>Lentibulariaceae</taxon>
        <taxon>Genlisea</taxon>
    </lineage>
</organism>
<dbReference type="Proteomes" id="UP000015453">
    <property type="component" value="Unassembled WGS sequence"/>
</dbReference>
<dbReference type="GO" id="GO:0046856">
    <property type="term" value="P:phosphatidylinositol dephosphorylation"/>
    <property type="evidence" value="ECO:0007669"/>
    <property type="project" value="TreeGrafter"/>
</dbReference>
<dbReference type="PANTHER" id="PTHR45666:SF22">
    <property type="entry name" value="TYPE I INOSITOL POLYPHOSPHATE 5-PHOSPHATASE 4"/>
    <property type="match status" value="1"/>
</dbReference>
<keyword evidence="1" id="KW-0378">Hydrolase</keyword>
<reference evidence="3 4" key="1">
    <citation type="journal article" date="2013" name="BMC Genomics">
        <title>The miniature genome of a carnivorous plant Genlisea aurea contains a low number of genes and short non-coding sequences.</title>
        <authorList>
            <person name="Leushkin E.V."/>
            <person name="Sutormin R.A."/>
            <person name="Nabieva E.R."/>
            <person name="Penin A.A."/>
            <person name="Kondrashov A.S."/>
            <person name="Logacheva M.D."/>
        </authorList>
    </citation>
    <scope>NUCLEOTIDE SEQUENCE [LARGE SCALE GENOMIC DNA]</scope>
</reference>
<dbReference type="InterPro" id="IPR036691">
    <property type="entry name" value="Endo/exonu/phosph_ase_sf"/>
</dbReference>
<feature type="compositionally biased region" description="Acidic residues" evidence="2">
    <location>
        <begin position="23"/>
        <end position="37"/>
    </location>
</feature>
<accession>S8C9Z5</accession>
<name>S8C9Z5_9LAMI</name>
<sequence>MKLSWTKSLVKKWLNIRSKAEDFQADVDNDDDDDDLVADASPPPPPQDVDEEWNSSSCTINMKSNSEKFVGRKAQRFRIEPDSPSSSHFTDTHNFKVFVGTWNVAGKSPPPYLNLEDWLHNSSPADIYVLG</sequence>
<gene>
    <name evidence="3" type="ORF">M569_11040</name>
</gene>
<evidence type="ECO:0000313" key="4">
    <source>
        <dbReference type="Proteomes" id="UP000015453"/>
    </source>
</evidence>
<evidence type="ECO:0008006" key="5">
    <source>
        <dbReference type="Google" id="ProtNLM"/>
    </source>
</evidence>
<comment type="caution">
    <text evidence="3">The sequence shown here is derived from an EMBL/GenBank/DDBJ whole genome shotgun (WGS) entry which is preliminary data.</text>
</comment>
<keyword evidence="4" id="KW-1185">Reference proteome</keyword>
<evidence type="ECO:0000256" key="1">
    <source>
        <dbReference type="ARBA" id="ARBA00022801"/>
    </source>
</evidence>
<proteinExistence type="predicted"/>
<feature type="region of interest" description="Disordered" evidence="2">
    <location>
        <begin position="21"/>
        <end position="53"/>
    </location>
</feature>
<evidence type="ECO:0000256" key="2">
    <source>
        <dbReference type="SAM" id="MobiDB-lite"/>
    </source>
</evidence>
<dbReference type="GO" id="GO:0034485">
    <property type="term" value="F:phosphatidylinositol-3,4,5-trisphosphate 5-phosphatase activity"/>
    <property type="evidence" value="ECO:0007669"/>
    <property type="project" value="TreeGrafter"/>
</dbReference>
<dbReference type="InterPro" id="IPR045849">
    <property type="entry name" value="IP5P_plant"/>
</dbReference>
<dbReference type="Gene3D" id="3.60.10.10">
    <property type="entry name" value="Endonuclease/exonuclease/phosphatase"/>
    <property type="match status" value="1"/>
</dbReference>
<dbReference type="PANTHER" id="PTHR45666">
    <property type="entry name" value="TYPE IV INOSITOL POLYPHOSPHATE 5-PHOSPHATASE 9"/>
    <property type="match status" value="1"/>
</dbReference>
<protein>
    <recommendedName>
        <fullName evidence="5">Inositol polyphosphate-related phosphatase domain-containing protein</fullName>
    </recommendedName>
</protein>
<dbReference type="GO" id="GO:0004445">
    <property type="term" value="F:inositol-polyphosphate 5-phosphatase activity"/>
    <property type="evidence" value="ECO:0007669"/>
    <property type="project" value="InterPro"/>
</dbReference>
<dbReference type="SUPFAM" id="SSF56219">
    <property type="entry name" value="DNase I-like"/>
    <property type="match status" value="1"/>
</dbReference>
<dbReference type="AlphaFoldDB" id="S8C9Z5"/>
<dbReference type="GO" id="GO:0004439">
    <property type="term" value="F:phosphatidylinositol-4,5-bisphosphate 5-phosphatase activity"/>
    <property type="evidence" value="ECO:0007669"/>
    <property type="project" value="TreeGrafter"/>
</dbReference>
<dbReference type="EMBL" id="AUSU01005266">
    <property type="protein sequence ID" value="EPS63744.1"/>
    <property type="molecule type" value="Genomic_DNA"/>
</dbReference>